<protein>
    <submittedName>
        <fullName evidence="2">Uncharacterized protein</fullName>
    </submittedName>
</protein>
<dbReference type="EMBL" id="ML119694">
    <property type="protein sequence ID" value="RPA79822.1"/>
    <property type="molecule type" value="Genomic_DNA"/>
</dbReference>
<accession>A0A3N4I140</accession>
<feature type="region of interest" description="Disordered" evidence="1">
    <location>
        <begin position="40"/>
        <end position="79"/>
    </location>
</feature>
<dbReference type="AlphaFoldDB" id="A0A3N4I140"/>
<gene>
    <name evidence="2" type="ORF">BJ508DRAFT_347826</name>
</gene>
<name>A0A3N4I140_ASCIM</name>
<organism evidence="2 3">
    <name type="scientific">Ascobolus immersus RN42</name>
    <dbReference type="NCBI Taxonomy" id="1160509"/>
    <lineage>
        <taxon>Eukaryota</taxon>
        <taxon>Fungi</taxon>
        <taxon>Dikarya</taxon>
        <taxon>Ascomycota</taxon>
        <taxon>Pezizomycotina</taxon>
        <taxon>Pezizomycetes</taxon>
        <taxon>Pezizales</taxon>
        <taxon>Ascobolaceae</taxon>
        <taxon>Ascobolus</taxon>
    </lineage>
</organism>
<keyword evidence="3" id="KW-1185">Reference proteome</keyword>
<feature type="compositionally biased region" description="Low complexity" evidence="1">
    <location>
        <begin position="133"/>
        <end position="142"/>
    </location>
</feature>
<feature type="compositionally biased region" description="Low complexity" evidence="1">
    <location>
        <begin position="56"/>
        <end position="75"/>
    </location>
</feature>
<reference evidence="2 3" key="1">
    <citation type="journal article" date="2018" name="Nat. Ecol. Evol.">
        <title>Pezizomycetes genomes reveal the molecular basis of ectomycorrhizal truffle lifestyle.</title>
        <authorList>
            <person name="Murat C."/>
            <person name="Payen T."/>
            <person name="Noel B."/>
            <person name="Kuo A."/>
            <person name="Morin E."/>
            <person name="Chen J."/>
            <person name="Kohler A."/>
            <person name="Krizsan K."/>
            <person name="Balestrini R."/>
            <person name="Da Silva C."/>
            <person name="Montanini B."/>
            <person name="Hainaut M."/>
            <person name="Levati E."/>
            <person name="Barry K.W."/>
            <person name="Belfiori B."/>
            <person name="Cichocki N."/>
            <person name="Clum A."/>
            <person name="Dockter R.B."/>
            <person name="Fauchery L."/>
            <person name="Guy J."/>
            <person name="Iotti M."/>
            <person name="Le Tacon F."/>
            <person name="Lindquist E.A."/>
            <person name="Lipzen A."/>
            <person name="Malagnac F."/>
            <person name="Mello A."/>
            <person name="Molinier V."/>
            <person name="Miyauchi S."/>
            <person name="Poulain J."/>
            <person name="Riccioni C."/>
            <person name="Rubini A."/>
            <person name="Sitrit Y."/>
            <person name="Splivallo R."/>
            <person name="Traeger S."/>
            <person name="Wang M."/>
            <person name="Zifcakova L."/>
            <person name="Wipf D."/>
            <person name="Zambonelli A."/>
            <person name="Paolocci F."/>
            <person name="Nowrousian M."/>
            <person name="Ottonello S."/>
            <person name="Baldrian P."/>
            <person name="Spatafora J.W."/>
            <person name="Henrissat B."/>
            <person name="Nagy L.G."/>
            <person name="Aury J.M."/>
            <person name="Wincker P."/>
            <person name="Grigoriev I.V."/>
            <person name="Bonfante P."/>
            <person name="Martin F.M."/>
        </authorList>
    </citation>
    <scope>NUCLEOTIDE SEQUENCE [LARGE SCALE GENOMIC DNA]</scope>
    <source>
        <strain evidence="2 3">RN42</strain>
    </source>
</reference>
<feature type="compositionally biased region" description="Pro residues" evidence="1">
    <location>
        <begin position="121"/>
        <end position="132"/>
    </location>
</feature>
<evidence type="ECO:0000256" key="1">
    <source>
        <dbReference type="SAM" id="MobiDB-lite"/>
    </source>
</evidence>
<evidence type="ECO:0000313" key="2">
    <source>
        <dbReference type="EMBL" id="RPA79822.1"/>
    </source>
</evidence>
<dbReference type="Proteomes" id="UP000275078">
    <property type="component" value="Unassembled WGS sequence"/>
</dbReference>
<feature type="region of interest" description="Disordered" evidence="1">
    <location>
        <begin position="91"/>
        <end position="156"/>
    </location>
</feature>
<proteinExistence type="predicted"/>
<sequence length="322" mass="34437">MPRHDQLYRHKTEPDSNDLVYGIEPVTISTTSSAEFVTVEPTPAPNPPSTVTVAPTHSSGTRTTSSCSSSTISKPTPRPMQSSIIVVTESVPTPPVTTAPNSIPTSHPAPHPPTSSTTPIVPIPPSPTPSPITIPNNSSSPAPILPNSTATFPNPTHPLPPLATTLIPSSLHCYTSPPITPSFYGQYFITPISPLHRNWAPSEYARTRQPSGPNITTSGLATFSEGTWRSMVFFCNLDTQVLRAPLVEEYKWLDARLEKECGSRVAGWGKMGVRVGNGTVEKAVYGRVRWGGREFFRCGDVGRVGEMEESWGAGGLNGTVGG</sequence>
<evidence type="ECO:0000313" key="3">
    <source>
        <dbReference type="Proteomes" id="UP000275078"/>
    </source>
</evidence>